<dbReference type="GO" id="GO:0006402">
    <property type="term" value="P:mRNA catabolic process"/>
    <property type="evidence" value="ECO:0007669"/>
    <property type="project" value="TreeGrafter"/>
</dbReference>
<dbReference type="GO" id="GO:0000932">
    <property type="term" value="C:P-body"/>
    <property type="evidence" value="ECO:0007669"/>
    <property type="project" value="TreeGrafter"/>
</dbReference>
<dbReference type="Pfam" id="PF23214">
    <property type="entry name" value="SH3_CYT4"/>
    <property type="match status" value="1"/>
</dbReference>
<accession>A0A423W2Q5</accession>
<dbReference type="STRING" id="252740.A0A423W2Q5"/>
<sequence>MATPDVIMSPEDAIAHATLEDGTGGVIVSMTSVVGVVEPKIMLAEISDGMMAEGIEVMVLVMPASVQVAIPIPDMGSIWAIAAVLASPRRNSRRFMTAETLLTARVNGPSRLPSSVPGSRAFRATALQAYGASPANRRDFATVQDAPQPTAGNTVLKIRQRLRQWEADNKVEIPTVTSTDKGESGRPRNLLTRSRNVDEVSLGEADDRGELDDPLPDTDGSLDPLPLPSDFQAGDLIELHDDGDRVSLLAVCLGYIDGTYHFYTATGKWHPMLKAATHFLVRKFVSEEDLQPVVDKLPKGDVSYETMRAMRDLKMGPDRACGAQLLRKMAKFSELSEVVMQKYATRFECAHETLAQGNERYLTLEQIASRLMGTKGALAPANVQIQQHALYAVHRTVISDDVGFRLLGNFGNARTWLFEITPPEDVALIKNMQVLVRLFTDIPGKLDTPLAELTSTQLSQSQLGRFILKAREAIDHSRQSREWTPHGMLGPATKPNSSTSMAWTDVDLSILHYMHLWSGYDQFSLSSRFHWIGSAILRATARYKDSEYLSTSTGWTFLQELGYIAPWDIHARYSSRLPGIEPSRERGFKRMALGEGGVSAQLTADRCIGRRKDWADHRAFAVDSRDTTDIDDAVSVEAAETPGEHWIHVHVADPASRIPPESPLAARAQHVPLNLYLSGHDSNIWGIGNEMQELFSLGPNKPCLTFSGRVNEQGELLEYKITPGTLHDYIFMTPADVNAAVGYEEPRRPPSWSTTNDFRVGKPPAQKADNRKMTAVAELQPEDLESLKTLHRLALAIRQRRLAKDAMPTFALRPTAKASFDETSMKEMPPGLMSCDGDPTISINWNGGAESPMVTNTMILAGEIAARWCADRKIPIAYVTQPHAERNLELLRPYKEMVYASLLRGEEPDPEASLRLRALIGVDELSTRPGSYFLLGLDCYSKVTSPLRRYTDLLAHWQIHSALAQEAKTGKVTPHRLPFQRPDLDRSVLPWLKLRQRVIRRLGNVDGNEAYILQALLRAWKYPAEGEPRLPATFRLRVRYLRGGYQRHARGVLDWFGVDARMVVDGLWALGVRAADIRPDDVFEVSLHDVNVHRAEVFVKAVAKVRYQADEQRLLTPEAVVAEARVEADA</sequence>
<feature type="region of interest" description="Disordered" evidence="1">
    <location>
        <begin position="746"/>
        <end position="771"/>
    </location>
</feature>
<dbReference type="PANTHER" id="PTHR23355:SF65">
    <property type="entry name" value="EXORIBONUCLEASE CYT-4, PUTATIVE (AFU_ORTHOLOGUE AFUA_7G01550)-RELATED"/>
    <property type="match status" value="1"/>
</dbReference>
<dbReference type="Proteomes" id="UP000284375">
    <property type="component" value="Unassembled WGS sequence"/>
</dbReference>
<dbReference type="InterPro" id="IPR012340">
    <property type="entry name" value="NA-bd_OB-fold"/>
</dbReference>
<feature type="compositionally biased region" description="Acidic residues" evidence="1">
    <location>
        <begin position="207"/>
        <end position="216"/>
    </location>
</feature>
<dbReference type="InterPro" id="IPR001900">
    <property type="entry name" value="RNase_II/R"/>
</dbReference>
<dbReference type="InterPro" id="IPR056624">
    <property type="entry name" value="WH_CYT4"/>
</dbReference>
<dbReference type="InterPro" id="IPR057912">
    <property type="entry name" value="OB_CYT4_C"/>
</dbReference>
<evidence type="ECO:0000313" key="4">
    <source>
        <dbReference type="Proteomes" id="UP000284375"/>
    </source>
</evidence>
<gene>
    <name evidence="3" type="ORF">VSDG_04539</name>
</gene>
<dbReference type="PANTHER" id="PTHR23355">
    <property type="entry name" value="RIBONUCLEASE"/>
    <property type="match status" value="1"/>
</dbReference>
<dbReference type="GO" id="GO:0000175">
    <property type="term" value="F:3'-5'-RNA exonuclease activity"/>
    <property type="evidence" value="ECO:0007669"/>
    <property type="project" value="TreeGrafter"/>
</dbReference>
<proteinExistence type="predicted"/>
<evidence type="ECO:0000313" key="3">
    <source>
        <dbReference type="EMBL" id="ROV97601.1"/>
    </source>
</evidence>
<dbReference type="InterPro" id="IPR000261">
    <property type="entry name" value="EH_dom"/>
</dbReference>
<dbReference type="SUPFAM" id="SSF50249">
    <property type="entry name" value="Nucleic acid-binding proteins"/>
    <property type="match status" value="1"/>
</dbReference>
<evidence type="ECO:0000259" key="2">
    <source>
        <dbReference type="PROSITE" id="PS50031"/>
    </source>
</evidence>
<keyword evidence="4" id="KW-1185">Reference proteome</keyword>
<dbReference type="EMBL" id="LJZO01000016">
    <property type="protein sequence ID" value="ROV97601.1"/>
    <property type="molecule type" value="Genomic_DNA"/>
</dbReference>
<dbReference type="Pfam" id="PF00773">
    <property type="entry name" value="RNB"/>
    <property type="match status" value="1"/>
</dbReference>
<dbReference type="SMART" id="SM00955">
    <property type="entry name" value="RNB"/>
    <property type="match status" value="1"/>
</dbReference>
<name>A0A423W2Q5_CYTCH</name>
<dbReference type="Pfam" id="PF25522">
    <property type="entry name" value="OB_cyt-4"/>
    <property type="match status" value="1"/>
</dbReference>
<reference evidence="3 4" key="1">
    <citation type="submission" date="2015-09" db="EMBL/GenBank/DDBJ databases">
        <title>Host preference determinants of Valsa canker pathogens revealed by comparative genomics.</title>
        <authorList>
            <person name="Yin Z."/>
            <person name="Huang L."/>
        </authorList>
    </citation>
    <scope>NUCLEOTIDE SEQUENCE [LARGE SCALE GENOMIC DNA]</scope>
    <source>
        <strain evidence="3 4">YSFL</strain>
    </source>
</reference>
<feature type="region of interest" description="Disordered" evidence="1">
    <location>
        <begin position="173"/>
        <end position="222"/>
    </location>
</feature>
<evidence type="ECO:0000256" key="1">
    <source>
        <dbReference type="SAM" id="MobiDB-lite"/>
    </source>
</evidence>
<comment type="caution">
    <text evidence="3">The sequence shown here is derived from an EMBL/GenBank/DDBJ whole genome shotgun (WGS) entry which is preliminary data.</text>
</comment>
<feature type="domain" description="EH" evidence="2">
    <location>
        <begin position="70"/>
        <end position="117"/>
    </location>
</feature>
<dbReference type="InterPro" id="IPR056625">
    <property type="entry name" value="SH3_CYT4"/>
</dbReference>
<organism evidence="3 4">
    <name type="scientific">Cytospora chrysosperma</name>
    <name type="common">Cytospora canker fungus</name>
    <name type="synonym">Sphaeria chrysosperma</name>
    <dbReference type="NCBI Taxonomy" id="252740"/>
    <lineage>
        <taxon>Eukaryota</taxon>
        <taxon>Fungi</taxon>
        <taxon>Dikarya</taxon>
        <taxon>Ascomycota</taxon>
        <taxon>Pezizomycotina</taxon>
        <taxon>Sordariomycetes</taxon>
        <taxon>Sordariomycetidae</taxon>
        <taxon>Diaporthales</taxon>
        <taxon>Cytosporaceae</taxon>
        <taxon>Cytospora</taxon>
    </lineage>
</organism>
<dbReference type="PROSITE" id="PS50031">
    <property type="entry name" value="EH"/>
    <property type="match status" value="1"/>
</dbReference>
<dbReference type="GO" id="GO:0003723">
    <property type="term" value="F:RNA binding"/>
    <property type="evidence" value="ECO:0007669"/>
    <property type="project" value="InterPro"/>
</dbReference>
<dbReference type="Pfam" id="PF23216">
    <property type="entry name" value="WHD_CYT4"/>
    <property type="match status" value="1"/>
</dbReference>
<dbReference type="AlphaFoldDB" id="A0A423W2Q5"/>
<dbReference type="OrthoDB" id="2285229at2759"/>
<protein>
    <recommendedName>
        <fullName evidence="2">EH domain-containing protein</fullName>
    </recommendedName>
</protein>
<dbReference type="InterPro" id="IPR050180">
    <property type="entry name" value="RNR_Ribonuclease"/>
</dbReference>